<evidence type="ECO:0000313" key="4">
    <source>
        <dbReference type="Proteomes" id="UP000748756"/>
    </source>
</evidence>
<dbReference type="OrthoDB" id="2441609at2759"/>
<protein>
    <submittedName>
        <fullName evidence="3">Uncharacterized protein</fullName>
    </submittedName>
</protein>
<feature type="compositionally biased region" description="Low complexity" evidence="1">
    <location>
        <begin position="526"/>
        <end position="541"/>
    </location>
</feature>
<keyword evidence="2" id="KW-0472">Membrane</keyword>
<feature type="region of interest" description="Disordered" evidence="1">
    <location>
        <begin position="263"/>
        <end position="367"/>
    </location>
</feature>
<dbReference type="Proteomes" id="UP000748756">
    <property type="component" value="Unassembled WGS sequence"/>
</dbReference>
<feature type="compositionally biased region" description="Acidic residues" evidence="1">
    <location>
        <begin position="618"/>
        <end position="627"/>
    </location>
</feature>
<evidence type="ECO:0000313" key="3">
    <source>
        <dbReference type="EMBL" id="KAF9143585.1"/>
    </source>
</evidence>
<name>A0A9P5RTM8_9FUNG</name>
<keyword evidence="2" id="KW-1133">Transmembrane helix</keyword>
<evidence type="ECO:0000256" key="1">
    <source>
        <dbReference type="SAM" id="MobiDB-lite"/>
    </source>
</evidence>
<feature type="compositionally biased region" description="Low complexity" evidence="1">
    <location>
        <begin position="313"/>
        <end position="332"/>
    </location>
</feature>
<evidence type="ECO:0000256" key="2">
    <source>
        <dbReference type="SAM" id="Phobius"/>
    </source>
</evidence>
<sequence length="701" mass="75894">IRDSKDLLKFSNSNSSGSGDDGFDPTKGMIGLKKRSLPTYQDGVQYAPGQYCKNDHYLLDRACAILGTVAAGMWLIDFCLIFGFCGSGGQYGPYRRDEDLGSRVVGGSNNPSSSMACHHQYQYQRRSQVGAGDYIAEDYYPAGGQPPPSSRHPGNHNYDSDTIYNEQDHYYYDMLEQRKRELEWRDQNRTLNDPKGHVQGPIPLSMQQSYYPTAYPDNVIVVRKASTTAERVMSPPVRMVIRDDFVAVSGSDDGVVGEGVMTVLSPPPRPNSTAVVNRFVQPPDSPTLPGQGYKQEDQGQPQPLQLTPSMNHTTSFSSATTTTTTSTTSQQPTPTPVSPLLAPKTPRKKTPCQTPTSSNRLRHKNSLPTLELPPHQLLCVTTPEDSTSATSPRYVVYPPGPACYVFDTSQQEYLPSFVNMAARIEQRQHLKHSHSLSSSSHGRVGTGTDPSTPILPSTSATGTGPPRSEYRVMVTGLGMEAITRSSAEIEAERAAAAGDTTTGVQSPNTTAAATLGSTESLATLDLTSSSGSGAPTSPGLATSSTTASKPQRIALPSGSSSGSYFPPPAVGSPTESLKSFTRRKSSDSHHRNQYRPHQYLQCMHSHPHPHSPLGTEISNDENYENEEASQLPLPPQQQQQQQLSKKPSMLKSKSSTQSIVTPNPQSLSLHNNQPSSTGSDLQSPQHLSTPSPPRSPYVGDF</sequence>
<keyword evidence="2" id="KW-0812">Transmembrane</keyword>
<feature type="region of interest" description="Disordered" evidence="1">
    <location>
        <begin position="429"/>
        <end position="469"/>
    </location>
</feature>
<dbReference type="EMBL" id="JAAAUQ010001058">
    <property type="protein sequence ID" value="KAF9143585.1"/>
    <property type="molecule type" value="Genomic_DNA"/>
</dbReference>
<comment type="caution">
    <text evidence="3">The sequence shown here is derived from an EMBL/GenBank/DDBJ whole genome shotgun (WGS) entry which is preliminary data.</text>
</comment>
<feature type="compositionally biased region" description="Polar residues" evidence="1">
    <location>
        <begin position="656"/>
        <end position="689"/>
    </location>
</feature>
<keyword evidence="4" id="KW-1185">Reference proteome</keyword>
<accession>A0A9P5RTM8</accession>
<feature type="compositionally biased region" description="Low complexity" evidence="1">
    <location>
        <begin position="636"/>
        <end position="655"/>
    </location>
</feature>
<feature type="non-terminal residue" evidence="3">
    <location>
        <position position="1"/>
    </location>
</feature>
<feature type="compositionally biased region" description="Polar residues" evidence="1">
    <location>
        <begin position="298"/>
        <end position="312"/>
    </location>
</feature>
<feature type="region of interest" description="Disordered" evidence="1">
    <location>
        <begin position="491"/>
        <end position="701"/>
    </location>
</feature>
<reference evidence="3" key="1">
    <citation type="journal article" date="2020" name="Fungal Divers.">
        <title>Resolving the Mortierellaceae phylogeny through synthesis of multi-gene phylogenetics and phylogenomics.</title>
        <authorList>
            <person name="Vandepol N."/>
            <person name="Liber J."/>
            <person name="Desiro A."/>
            <person name="Na H."/>
            <person name="Kennedy M."/>
            <person name="Barry K."/>
            <person name="Grigoriev I.V."/>
            <person name="Miller A.N."/>
            <person name="O'Donnell K."/>
            <person name="Stajich J.E."/>
            <person name="Bonito G."/>
        </authorList>
    </citation>
    <scope>NUCLEOTIDE SEQUENCE</scope>
    <source>
        <strain evidence="3">NRRL 6426</strain>
    </source>
</reference>
<gene>
    <name evidence="3" type="ORF">BG015_000378</name>
</gene>
<feature type="compositionally biased region" description="Polar residues" evidence="1">
    <location>
        <begin position="499"/>
        <end position="521"/>
    </location>
</feature>
<feature type="compositionally biased region" description="Polar residues" evidence="1">
    <location>
        <begin position="448"/>
        <end position="462"/>
    </location>
</feature>
<feature type="transmembrane region" description="Helical" evidence="2">
    <location>
        <begin position="63"/>
        <end position="84"/>
    </location>
</feature>
<proteinExistence type="predicted"/>
<dbReference type="AlphaFoldDB" id="A0A9P5RTM8"/>
<organism evidence="3 4">
    <name type="scientific">Linnemannia schmuckeri</name>
    <dbReference type="NCBI Taxonomy" id="64567"/>
    <lineage>
        <taxon>Eukaryota</taxon>
        <taxon>Fungi</taxon>
        <taxon>Fungi incertae sedis</taxon>
        <taxon>Mucoromycota</taxon>
        <taxon>Mortierellomycotina</taxon>
        <taxon>Mortierellomycetes</taxon>
        <taxon>Mortierellales</taxon>
        <taxon>Mortierellaceae</taxon>
        <taxon>Linnemannia</taxon>
    </lineage>
</organism>